<proteinExistence type="predicted"/>
<dbReference type="Proteomes" id="UP000230002">
    <property type="component" value="Unassembled WGS sequence"/>
</dbReference>
<dbReference type="Pfam" id="PF01494">
    <property type="entry name" value="FAD_binding_3"/>
    <property type="match status" value="2"/>
</dbReference>
<dbReference type="EMBL" id="AYKW01000005">
    <property type="protein sequence ID" value="PIL34428.1"/>
    <property type="molecule type" value="Genomic_DNA"/>
</dbReference>
<dbReference type="AlphaFoldDB" id="A0A2G8SLH6"/>
<dbReference type="PRINTS" id="PR00420">
    <property type="entry name" value="RNGMNOXGNASE"/>
</dbReference>
<protein>
    <recommendedName>
        <fullName evidence="4">FAD-binding domain-containing protein</fullName>
    </recommendedName>
</protein>
<dbReference type="STRING" id="1077348.A0A2G8SLH6"/>
<dbReference type="GO" id="GO:0016491">
    <property type="term" value="F:oxidoreductase activity"/>
    <property type="evidence" value="ECO:0007669"/>
    <property type="project" value="UniProtKB-KW"/>
</dbReference>
<accession>A0A2G8SLH6</accession>
<dbReference type="GO" id="GO:0071949">
    <property type="term" value="F:FAD binding"/>
    <property type="evidence" value="ECO:0007669"/>
    <property type="project" value="InterPro"/>
</dbReference>
<dbReference type="SUPFAM" id="SSF54373">
    <property type="entry name" value="FAD-linked reductases, C-terminal domain"/>
    <property type="match status" value="1"/>
</dbReference>
<dbReference type="PANTHER" id="PTHR46720:SF3">
    <property type="entry name" value="FAD-BINDING DOMAIN-CONTAINING PROTEIN-RELATED"/>
    <property type="match status" value="1"/>
</dbReference>
<dbReference type="OrthoDB" id="417877at2759"/>
<feature type="domain" description="FAD-binding" evidence="4">
    <location>
        <begin position="265"/>
        <end position="341"/>
    </location>
</feature>
<evidence type="ECO:0000259" key="4">
    <source>
        <dbReference type="Pfam" id="PF01494"/>
    </source>
</evidence>
<dbReference type="PANTHER" id="PTHR46720">
    <property type="entry name" value="HYDROXYLASE, PUTATIVE (AFU_ORTHOLOGUE AFUA_3G01460)-RELATED"/>
    <property type="match status" value="1"/>
</dbReference>
<feature type="domain" description="FAD-binding" evidence="4">
    <location>
        <begin position="78"/>
        <end position="156"/>
    </location>
</feature>
<keyword evidence="2" id="KW-0274">FAD</keyword>
<evidence type="ECO:0000313" key="5">
    <source>
        <dbReference type="EMBL" id="PIL34428.1"/>
    </source>
</evidence>
<keyword evidence="1" id="KW-0285">Flavoprotein</keyword>
<organism evidence="5 6">
    <name type="scientific">Ganoderma sinense ZZ0214-1</name>
    <dbReference type="NCBI Taxonomy" id="1077348"/>
    <lineage>
        <taxon>Eukaryota</taxon>
        <taxon>Fungi</taxon>
        <taxon>Dikarya</taxon>
        <taxon>Basidiomycota</taxon>
        <taxon>Agaricomycotina</taxon>
        <taxon>Agaricomycetes</taxon>
        <taxon>Polyporales</taxon>
        <taxon>Polyporaceae</taxon>
        <taxon>Ganoderma</taxon>
    </lineage>
</organism>
<keyword evidence="3" id="KW-0560">Oxidoreductase</keyword>
<gene>
    <name evidence="5" type="ORF">GSI_03203</name>
</gene>
<dbReference type="Gene3D" id="3.50.50.60">
    <property type="entry name" value="FAD/NAD(P)-binding domain"/>
    <property type="match status" value="1"/>
</dbReference>
<evidence type="ECO:0000256" key="1">
    <source>
        <dbReference type="ARBA" id="ARBA00022630"/>
    </source>
</evidence>
<comment type="caution">
    <text evidence="5">The sequence shown here is derived from an EMBL/GenBank/DDBJ whole genome shotgun (WGS) entry which is preliminary data.</text>
</comment>
<keyword evidence="6" id="KW-1185">Reference proteome</keyword>
<evidence type="ECO:0000256" key="2">
    <source>
        <dbReference type="ARBA" id="ARBA00022827"/>
    </source>
</evidence>
<evidence type="ECO:0000256" key="3">
    <source>
        <dbReference type="ARBA" id="ARBA00023002"/>
    </source>
</evidence>
<dbReference type="InterPro" id="IPR036188">
    <property type="entry name" value="FAD/NAD-bd_sf"/>
</dbReference>
<dbReference type="GO" id="GO:0044550">
    <property type="term" value="P:secondary metabolite biosynthetic process"/>
    <property type="evidence" value="ECO:0007669"/>
    <property type="project" value="TreeGrafter"/>
</dbReference>
<dbReference type="InterPro" id="IPR002938">
    <property type="entry name" value="FAD-bd"/>
</dbReference>
<evidence type="ECO:0000313" key="6">
    <source>
        <dbReference type="Proteomes" id="UP000230002"/>
    </source>
</evidence>
<dbReference type="SUPFAM" id="SSF51905">
    <property type="entry name" value="FAD/NAD(P)-binding domain"/>
    <property type="match status" value="1"/>
</dbReference>
<name>A0A2G8SLH6_9APHY</name>
<sequence length="409" mass="44468">MSSTESQSLKFRVAIIGGGMGGLVLALSLKKYAPDVRYDIYESAPELTEVGAGIGMSPVSGSTVWFRKGDEQQVVDICEFPDLRTFHRSILQKLLAKHLDAGDQIHFAKRLSSYSETEPTEPITLAFKDGTTATCDLVVGSDGVRSAVRRTMFNEFADEAAKQGDDEEAAQFREKVEPIFSGQIAYRGLAPASALTPELSAFMRTPQILVGKYGQMTMYPVSGGDFINVAAIKRIPGAGPVYEGPWVENTTGEAAIPDPFCWAMHAVRELPTYIKGRAALVGDAAHAQLPHQGAGVGQAFEDGWVLAIVLSHPAVTLANLPAALKVYDDVRRPYSQSVVRGSANNGTNYHLCRAGWEDVSAEDSRAGRYPRELIGVLEEELRKQTRWMYTSSVLDERPGLLERLGALTA</sequence>
<dbReference type="InterPro" id="IPR051104">
    <property type="entry name" value="FAD_monoxygenase"/>
</dbReference>
<reference evidence="5 6" key="1">
    <citation type="journal article" date="2015" name="Sci. Rep.">
        <title>Chromosome-level genome map provides insights into diverse defense mechanisms in the medicinal fungus Ganoderma sinense.</title>
        <authorList>
            <person name="Zhu Y."/>
            <person name="Xu J."/>
            <person name="Sun C."/>
            <person name="Zhou S."/>
            <person name="Xu H."/>
            <person name="Nelson D.R."/>
            <person name="Qian J."/>
            <person name="Song J."/>
            <person name="Luo H."/>
            <person name="Xiang L."/>
            <person name="Li Y."/>
            <person name="Xu Z."/>
            <person name="Ji A."/>
            <person name="Wang L."/>
            <person name="Lu S."/>
            <person name="Hayward A."/>
            <person name="Sun W."/>
            <person name="Li X."/>
            <person name="Schwartz D.C."/>
            <person name="Wang Y."/>
            <person name="Chen S."/>
        </authorList>
    </citation>
    <scope>NUCLEOTIDE SEQUENCE [LARGE SCALE GENOMIC DNA]</scope>
    <source>
        <strain evidence="5 6">ZZ0214-1</strain>
    </source>
</reference>